<dbReference type="PRINTS" id="PR00138">
    <property type="entry name" value="MATRIXIN"/>
</dbReference>
<dbReference type="SUPFAM" id="SSF47090">
    <property type="entry name" value="PGBD-like"/>
    <property type="match status" value="1"/>
</dbReference>
<evidence type="ECO:0000256" key="5">
    <source>
        <dbReference type="ARBA" id="ARBA00022833"/>
    </source>
</evidence>
<name>A0ABS8VE95_DATST</name>
<accession>A0ABS8VE95</accession>
<protein>
    <submittedName>
        <fullName evidence="11">Metalloendoproteinase 3-MMP</fullName>
    </submittedName>
</protein>
<feature type="signal peptide" evidence="9">
    <location>
        <begin position="1"/>
        <end position="24"/>
    </location>
</feature>
<keyword evidence="3" id="KW-0479">Metal-binding</keyword>
<dbReference type="SMART" id="SM00235">
    <property type="entry name" value="ZnMc"/>
    <property type="match status" value="1"/>
</dbReference>
<dbReference type="PANTHER" id="PTHR10201">
    <property type="entry name" value="MATRIX METALLOPROTEINASE"/>
    <property type="match status" value="1"/>
</dbReference>
<comment type="similarity">
    <text evidence="1">Belongs to the peptidase M10A family. Matrix metalloproteinases (MMPs) subfamily.</text>
</comment>
<dbReference type="CDD" id="cd04278">
    <property type="entry name" value="ZnMc_MMP"/>
    <property type="match status" value="1"/>
</dbReference>
<dbReference type="InterPro" id="IPR036365">
    <property type="entry name" value="PGBD-like_sf"/>
</dbReference>
<keyword evidence="12" id="KW-1185">Reference proteome</keyword>
<keyword evidence="6" id="KW-0482">Metalloprotease</keyword>
<evidence type="ECO:0000256" key="3">
    <source>
        <dbReference type="ARBA" id="ARBA00022723"/>
    </source>
</evidence>
<comment type="caution">
    <text evidence="11">The sequence shown here is derived from an EMBL/GenBank/DDBJ whole genome shotgun (WGS) entry which is preliminary data.</text>
</comment>
<feature type="chain" id="PRO_5047488974" evidence="9">
    <location>
        <begin position="25"/>
        <end position="372"/>
    </location>
</feature>
<evidence type="ECO:0000256" key="2">
    <source>
        <dbReference type="ARBA" id="ARBA00022670"/>
    </source>
</evidence>
<keyword evidence="8" id="KW-0812">Transmembrane</keyword>
<keyword evidence="8" id="KW-1133">Transmembrane helix</keyword>
<keyword evidence="8" id="KW-0472">Membrane</keyword>
<dbReference type="PANTHER" id="PTHR10201:SF319">
    <property type="entry name" value="METALLOENDOPROTEINASE 2-MMP-LIKE"/>
    <property type="match status" value="1"/>
</dbReference>
<organism evidence="11 12">
    <name type="scientific">Datura stramonium</name>
    <name type="common">Jimsonweed</name>
    <name type="synonym">Common thornapple</name>
    <dbReference type="NCBI Taxonomy" id="4076"/>
    <lineage>
        <taxon>Eukaryota</taxon>
        <taxon>Viridiplantae</taxon>
        <taxon>Streptophyta</taxon>
        <taxon>Embryophyta</taxon>
        <taxon>Tracheophyta</taxon>
        <taxon>Spermatophyta</taxon>
        <taxon>Magnoliopsida</taxon>
        <taxon>eudicotyledons</taxon>
        <taxon>Gunneridae</taxon>
        <taxon>Pentapetalae</taxon>
        <taxon>asterids</taxon>
        <taxon>lamiids</taxon>
        <taxon>Solanales</taxon>
        <taxon>Solanaceae</taxon>
        <taxon>Solanoideae</taxon>
        <taxon>Datureae</taxon>
        <taxon>Datura</taxon>
    </lineage>
</organism>
<keyword evidence="9" id="KW-0732">Signal</keyword>
<dbReference type="InterPro" id="IPR021190">
    <property type="entry name" value="Pept_M10A"/>
</dbReference>
<sequence>MRIHQFIAIAFVLILSSVPSPTSAHFFPNISSIPSSLLKPNATAWDSFQKLLGCHSGQKVDGIAKIKKYFQHFGYINSLSNFTDDFDDILESALKTYQQNFNLNTTGVLDAPTIQHIIKPRCGNADVVNGTSTMNSGKPSAGSPSMHTVAHYSFFPGRPRWPASKTDLTYAFLPQNSLTDNIKSVFSRAFERWSEVTPLTFTETASFQSVDIKIGFFTGDHNDGEPFDGPMGTLAHAFSPPAGHFHLDGEENWVIDGVAVNEGNFFSILSAVDLESVAVHEIGHLLGLGHSSVEDSIMYPSLEAGARRVELANDDIQGVQELYGSNPNFTGPSTTLTPTQENDTNGVPNLSSLGVHGFLLVVGFFIAFVYSI</sequence>
<dbReference type="SUPFAM" id="SSF55486">
    <property type="entry name" value="Metalloproteases ('zincins'), catalytic domain"/>
    <property type="match status" value="1"/>
</dbReference>
<evidence type="ECO:0000256" key="1">
    <source>
        <dbReference type="ARBA" id="ARBA00009614"/>
    </source>
</evidence>
<evidence type="ECO:0000256" key="7">
    <source>
        <dbReference type="SAM" id="MobiDB-lite"/>
    </source>
</evidence>
<dbReference type="InterPro" id="IPR002477">
    <property type="entry name" value="Peptidoglycan-bd-like"/>
</dbReference>
<feature type="transmembrane region" description="Helical" evidence="8">
    <location>
        <begin position="350"/>
        <end position="370"/>
    </location>
</feature>
<dbReference type="Gene3D" id="3.40.390.10">
    <property type="entry name" value="Collagenase (Catalytic Domain)"/>
    <property type="match status" value="1"/>
</dbReference>
<keyword evidence="4" id="KW-0378">Hydrolase</keyword>
<evidence type="ECO:0000259" key="10">
    <source>
        <dbReference type="SMART" id="SM00235"/>
    </source>
</evidence>
<evidence type="ECO:0000256" key="4">
    <source>
        <dbReference type="ARBA" id="ARBA00022801"/>
    </source>
</evidence>
<proteinExistence type="inferred from homology"/>
<dbReference type="InterPro" id="IPR024079">
    <property type="entry name" value="MetalloPept_cat_dom_sf"/>
</dbReference>
<feature type="region of interest" description="Disordered" evidence="7">
    <location>
        <begin position="323"/>
        <end position="343"/>
    </location>
</feature>
<dbReference type="EMBL" id="JACEIK010004360">
    <property type="protein sequence ID" value="MCD9645197.1"/>
    <property type="molecule type" value="Genomic_DNA"/>
</dbReference>
<dbReference type="InterPro" id="IPR001818">
    <property type="entry name" value="Pept_M10_metallopeptidase"/>
</dbReference>
<evidence type="ECO:0000256" key="6">
    <source>
        <dbReference type="ARBA" id="ARBA00023049"/>
    </source>
</evidence>
<dbReference type="Pfam" id="PF01471">
    <property type="entry name" value="PG_binding_1"/>
    <property type="match status" value="1"/>
</dbReference>
<dbReference type="Proteomes" id="UP000823775">
    <property type="component" value="Unassembled WGS sequence"/>
</dbReference>
<dbReference type="Pfam" id="PF00413">
    <property type="entry name" value="Peptidase_M10"/>
    <property type="match status" value="1"/>
</dbReference>
<evidence type="ECO:0000256" key="8">
    <source>
        <dbReference type="SAM" id="Phobius"/>
    </source>
</evidence>
<dbReference type="InterPro" id="IPR033739">
    <property type="entry name" value="M10A_MMP"/>
</dbReference>
<evidence type="ECO:0000313" key="11">
    <source>
        <dbReference type="EMBL" id="MCD9645197.1"/>
    </source>
</evidence>
<evidence type="ECO:0000256" key="9">
    <source>
        <dbReference type="SAM" id="SignalP"/>
    </source>
</evidence>
<keyword evidence="5" id="KW-0862">Zinc</keyword>
<gene>
    <name evidence="11" type="primary">3MMP</name>
    <name evidence="11" type="ORF">HAX54_033933</name>
</gene>
<keyword evidence="2" id="KW-0645">Protease</keyword>
<reference evidence="11 12" key="1">
    <citation type="journal article" date="2021" name="BMC Genomics">
        <title>Datura genome reveals duplications of psychoactive alkaloid biosynthetic genes and high mutation rate following tissue culture.</title>
        <authorList>
            <person name="Rajewski A."/>
            <person name="Carter-House D."/>
            <person name="Stajich J."/>
            <person name="Litt A."/>
        </authorList>
    </citation>
    <scope>NUCLEOTIDE SEQUENCE [LARGE SCALE GENOMIC DNA]</scope>
    <source>
        <strain evidence="11">AR-01</strain>
    </source>
</reference>
<dbReference type="InterPro" id="IPR006026">
    <property type="entry name" value="Peptidase_Metallo"/>
</dbReference>
<feature type="domain" description="Peptidase metallopeptidase" evidence="10">
    <location>
        <begin position="157"/>
        <end position="325"/>
    </location>
</feature>
<evidence type="ECO:0000313" key="12">
    <source>
        <dbReference type="Proteomes" id="UP000823775"/>
    </source>
</evidence>